<gene>
    <name evidence="1" type="ORF">M8H41_18905</name>
</gene>
<keyword evidence="2" id="KW-1185">Reference proteome</keyword>
<evidence type="ECO:0000313" key="2">
    <source>
        <dbReference type="Proteomes" id="UP001176021"/>
    </source>
</evidence>
<dbReference type="RefSeq" id="WP_302049643.1">
    <property type="nucleotide sequence ID" value="NZ_JAMJEV010000018.1"/>
</dbReference>
<name>A0ABT8QU73_9FIRM</name>
<organism evidence="1 2">
    <name type="scientific">Desulfosporosinus nitroreducens</name>
    <dbReference type="NCBI Taxonomy" id="2018668"/>
    <lineage>
        <taxon>Bacteria</taxon>
        <taxon>Bacillati</taxon>
        <taxon>Bacillota</taxon>
        <taxon>Clostridia</taxon>
        <taxon>Eubacteriales</taxon>
        <taxon>Desulfitobacteriaceae</taxon>
        <taxon>Desulfosporosinus</taxon>
    </lineage>
</organism>
<comment type="caution">
    <text evidence="1">The sequence shown here is derived from an EMBL/GenBank/DDBJ whole genome shotgun (WGS) entry which is preliminary data.</text>
</comment>
<dbReference type="EMBL" id="JAMJEV010000018">
    <property type="protein sequence ID" value="MDO0824907.1"/>
    <property type="molecule type" value="Genomic_DNA"/>
</dbReference>
<sequence length="63" mass="7338">MGKKGERQVSYPQKSSLRAIRLHFEEGVPQRSIMIKLGIISDVIKLWVREYSEGRRDFSTDKS</sequence>
<evidence type="ECO:0000313" key="1">
    <source>
        <dbReference type="EMBL" id="MDO0824907.1"/>
    </source>
</evidence>
<protein>
    <recommendedName>
        <fullName evidence="3">Transposase</fullName>
    </recommendedName>
</protein>
<dbReference type="Proteomes" id="UP001176021">
    <property type="component" value="Unassembled WGS sequence"/>
</dbReference>
<accession>A0ABT8QU73</accession>
<proteinExistence type="predicted"/>
<reference evidence="1" key="1">
    <citation type="submission" date="2022-05" db="EMBL/GenBank/DDBJ databases">
        <title>Expanded diversity of anoxic marine methylotrophy in a Black Sea sulfate reducing microorganism.</title>
        <authorList>
            <person name="Fischer P.Q."/>
            <person name="Stams A.J.M."/>
            <person name="Villanueva L."/>
            <person name="Sousa D.Z."/>
        </authorList>
    </citation>
    <scope>NUCLEOTIDE SEQUENCE</scope>
    <source>
        <strain evidence="1">P130</strain>
    </source>
</reference>
<evidence type="ECO:0008006" key="3">
    <source>
        <dbReference type="Google" id="ProtNLM"/>
    </source>
</evidence>